<feature type="compositionally biased region" description="Low complexity" evidence="1">
    <location>
        <begin position="367"/>
        <end position="419"/>
    </location>
</feature>
<dbReference type="PATRIC" id="fig|1217721.7.peg.183"/>
<protein>
    <recommendedName>
        <fullName evidence="3">Peptidase M56 domain-containing protein</fullName>
    </recommendedName>
</protein>
<feature type="transmembrane region" description="Helical" evidence="2">
    <location>
        <begin position="12"/>
        <end position="33"/>
    </location>
</feature>
<name>A0A075JVG6_9GAMM</name>
<dbReference type="Pfam" id="PF05569">
    <property type="entry name" value="Peptidase_M56"/>
    <property type="match status" value="1"/>
</dbReference>
<keyword evidence="2" id="KW-0812">Transmembrane</keyword>
<keyword evidence="2" id="KW-0472">Membrane</keyword>
<feature type="compositionally biased region" description="Polar residues" evidence="1">
    <location>
        <begin position="611"/>
        <end position="632"/>
    </location>
</feature>
<dbReference type="EMBL" id="CP008884">
    <property type="protein sequence ID" value="AIF45919.1"/>
    <property type="molecule type" value="Genomic_DNA"/>
</dbReference>
<dbReference type="PANTHER" id="PTHR34978">
    <property type="entry name" value="POSSIBLE SENSOR-TRANSDUCER PROTEIN BLAR"/>
    <property type="match status" value="1"/>
</dbReference>
<dbReference type="InterPro" id="IPR052173">
    <property type="entry name" value="Beta-lactam_resp_regulator"/>
</dbReference>
<feature type="compositionally biased region" description="Pro residues" evidence="1">
    <location>
        <begin position="420"/>
        <end position="442"/>
    </location>
</feature>
<dbReference type="RefSeq" id="WP_019463850.1">
    <property type="nucleotide sequence ID" value="NZ_ALOY01000088.1"/>
</dbReference>
<feature type="transmembrane region" description="Helical" evidence="2">
    <location>
        <begin position="45"/>
        <end position="67"/>
    </location>
</feature>
<feature type="transmembrane region" description="Helical" evidence="2">
    <location>
        <begin position="140"/>
        <end position="158"/>
    </location>
</feature>
<evidence type="ECO:0000256" key="2">
    <source>
        <dbReference type="SAM" id="Phobius"/>
    </source>
</evidence>
<sequence length="657" mass="69885">MAAFASIAQDVVVRLAWTSLQATLLIGAVWLLNRQLPRLSAATRSLLWWLLGVQLLLGLLLPTPVALPLLSPARTAIATATTTVADGPSTGLTMSTTAPAEHRIAGMGQTGRSSLDAFAMSAEARAKPAGENPHVAWSRVLPVAFALWLAGVLVQLAMTMRQWREARAVVRASRSLDDPRLQALCAAQARDMGLRRCPSLRVSDAIRSPQVSGLWRPVVLLPAAQGLSAEESALALAHELTHLRRGDLWMGWVPGIAQRLFFFHPMVLWAMREYALNREAACDAQVVQRHDAAPQDYGRLLLRLGVAHPLHAGLAGASPTFHNLKRRLMLLQLSGQDTTSRLRSGLIIALVAAIGVLPYRVTEAKAEATPAPATSSGVAASPSPSSALTPTPATPATPTEPATPSTPATPASHALARPSMAPPPPPSPPRMPKVPPPPPAPPVEATGFAAHHVDIDTRSGATYGFAVLDHDSVIVNGSDVDLSTARRMQGNGAPLVLFRRGSDTYLIRDEAYVARAKAAYAPVTELSKEQGQLGGKQGRIGGEEAGIGARMGALGERLSRIAQRESELAVRLAQQPSADRGDGERAGFAAERAEIEREQAGLEHEQRDLEGQQQALSKEQQALSEKLQQASAKANDKMNQLLDEALAKGAAKAVENR</sequence>
<feature type="compositionally biased region" description="Basic and acidic residues" evidence="1">
    <location>
        <begin position="596"/>
        <end position="610"/>
    </location>
</feature>
<proteinExistence type="predicted"/>
<feature type="domain" description="Peptidase M56" evidence="3">
    <location>
        <begin position="18"/>
        <end position="331"/>
    </location>
</feature>
<evidence type="ECO:0000313" key="5">
    <source>
        <dbReference type="Proteomes" id="UP000027987"/>
    </source>
</evidence>
<accession>A0A075JVG6</accession>
<keyword evidence="2" id="KW-1133">Transmembrane helix</keyword>
<gene>
    <name evidence="4" type="ORF">HY57_00880</name>
</gene>
<evidence type="ECO:0000259" key="3">
    <source>
        <dbReference type="Pfam" id="PF05569"/>
    </source>
</evidence>
<dbReference type="OrthoDB" id="15218at2"/>
<feature type="region of interest" description="Disordered" evidence="1">
    <location>
        <begin position="367"/>
        <end position="445"/>
    </location>
</feature>
<feature type="region of interest" description="Disordered" evidence="1">
    <location>
        <begin position="596"/>
        <end position="635"/>
    </location>
</feature>
<reference evidence="4 5" key="1">
    <citation type="submission" date="2014-07" db="EMBL/GenBank/DDBJ databases">
        <title>Complete Genome Sequence of Dyella japonica Strain A8 Isolated from Malaysian Tropical Soil.</title>
        <authorList>
            <person name="Hui R.K.H."/>
            <person name="Chen J.-W."/>
            <person name="Chan K.-G."/>
            <person name="Leung F.C.C."/>
        </authorList>
    </citation>
    <scope>NUCLEOTIDE SEQUENCE [LARGE SCALE GENOMIC DNA]</scope>
    <source>
        <strain evidence="4 5">A8</strain>
    </source>
</reference>
<dbReference type="AlphaFoldDB" id="A0A075JVG6"/>
<dbReference type="HOGENOM" id="CLU_017310_0_0_6"/>
<dbReference type="CDD" id="cd07341">
    <property type="entry name" value="M56_BlaR1_MecR1_like"/>
    <property type="match status" value="1"/>
</dbReference>
<keyword evidence="5" id="KW-1185">Reference proteome</keyword>
<evidence type="ECO:0000256" key="1">
    <source>
        <dbReference type="SAM" id="MobiDB-lite"/>
    </source>
</evidence>
<dbReference type="KEGG" id="dja:HY57_00880"/>
<dbReference type="STRING" id="1217721.HY57_00880"/>
<evidence type="ECO:0000313" key="4">
    <source>
        <dbReference type="EMBL" id="AIF45919.1"/>
    </source>
</evidence>
<organism evidence="4 5">
    <name type="scientific">Dyella japonica A8</name>
    <dbReference type="NCBI Taxonomy" id="1217721"/>
    <lineage>
        <taxon>Bacteria</taxon>
        <taxon>Pseudomonadati</taxon>
        <taxon>Pseudomonadota</taxon>
        <taxon>Gammaproteobacteria</taxon>
        <taxon>Lysobacterales</taxon>
        <taxon>Rhodanobacteraceae</taxon>
        <taxon>Dyella</taxon>
    </lineage>
</organism>
<dbReference type="PANTHER" id="PTHR34978:SF3">
    <property type="entry name" value="SLR0241 PROTEIN"/>
    <property type="match status" value="1"/>
</dbReference>
<dbReference type="Proteomes" id="UP000027987">
    <property type="component" value="Chromosome"/>
</dbReference>
<dbReference type="InterPro" id="IPR008756">
    <property type="entry name" value="Peptidase_M56"/>
</dbReference>